<organism evidence="1">
    <name type="scientific">Siphoviridae sp. ctwQY3</name>
    <dbReference type="NCBI Taxonomy" id="2826515"/>
    <lineage>
        <taxon>Viruses</taxon>
        <taxon>Duplodnaviria</taxon>
        <taxon>Heunggongvirae</taxon>
        <taxon>Uroviricota</taxon>
        <taxon>Caudoviricetes</taxon>
    </lineage>
</organism>
<reference evidence="1" key="1">
    <citation type="journal article" date="2021" name="Proc. Natl. Acad. Sci. U.S.A.">
        <title>A Catalog of Tens of Thousands of Viruses from Human Metagenomes Reveals Hidden Associations with Chronic Diseases.</title>
        <authorList>
            <person name="Tisza M.J."/>
            <person name="Buck C.B."/>
        </authorList>
    </citation>
    <scope>NUCLEOTIDE SEQUENCE</scope>
    <source>
        <strain evidence="1">CtwQY3</strain>
    </source>
</reference>
<accession>A0A8S5LTU7</accession>
<dbReference type="EMBL" id="BK014736">
    <property type="protein sequence ID" value="DAD73453.1"/>
    <property type="molecule type" value="Genomic_DNA"/>
</dbReference>
<proteinExistence type="predicted"/>
<sequence>MRVYVVRKYHGRSSWSDPKHSAKYIEKEFENRHDALAYRESLGLQGIVEVYVKEANE</sequence>
<evidence type="ECO:0000313" key="1">
    <source>
        <dbReference type="EMBL" id="DAD73453.1"/>
    </source>
</evidence>
<protein>
    <submittedName>
        <fullName evidence="1">Uncharacterized protein</fullName>
    </submittedName>
</protein>
<name>A0A8S5LTU7_9CAUD</name>